<reference evidence="9 10" key="1">
    <citation type="submission" date="2015-08" db="EMBL/GenBank/DDBJ databases">
        <title>Complete genome sequence of Rufibacter tibetensis strain 1351t, a radiation-resistant bacterium from tibet plateau.</title>
        <authorList>
            <person name="Dai J."/>
        </authorList>
    </citation>
    <scope>NUCLEOTIDE SEQUENCE [LARGE SCALE GENOMIC DNA]</scope>
    <source>
        <strain evidence="9 10">1351</strain>
    </source>
</reference>
<keyword evidence="10" id="KW-1185">Reference proteome</keyword>
<dbReference type="GO" id="GO:0008810">
    <property type="term" value="F:cellulase activity"/>
    <property type="evidence" value="ECO:0007669"/>
    <property type="project" value="UniProtKB-EC"/>
</dbReference>
<dbReference type="InterPro" id="IPR012341">
    <property type="entry name" value="6hp_glycosidase-like_sf"/>
</dbReference>
<evidence type="ECO:0000256" key="6">
    <source>
        <dbReference type="ARBA" id="ARBA00023295"/>
    </source>
</evidence>
<dbReference type="RefSeq" id="WP_062546011.1">
    <property type="nucleotide sequence ID" value="NZ_CP012643.1"/>
</dbReference>
<dbReference type="AlphaFoldDB" id="A0A0P0CVA2"/>
<dbReference type="EC" id="3.2.1.4" evidence="3"/>
<dbReference type="InterPro" id="IPR008928">
    <property type="entry name" value="6-hairpin_glycosidase_sf"/>
</dbReference>
<keyword evidence="8" id="KW-0732">Signal</keyword>
<dbReference type="EMBL" id="CP012643">
    <property type="protein sequence ID" value="ALJ01525.1"/>
    <property type="molecule type" value="Genomic_DNA"/>
</dbReference>
<keyword evidence="4 9" id="KW-0378">Hydrolase</keyword>
<dbReference type="Pfam" id="PF01270">
    <property type="entry name" value="Glyco_hydro_8"/>
    <property type="match status" value="1"/>
</dbReference>
<proteinExistence type="inferred from homology"/>
<feature type="chain" id="PRO_5006042931" description="cellulase" evidence="8">
    <location>
        <begin position="23"/>
        <end position="426"/>
    </location>
</feature>
<dbReference type="InterPro" id="IPR002037">
    <property type="entry name" value="Glyco_hydro_8"/>
</dbReference>
<comment type="catalytic activity">
    <reaction evidence="1">
        <text>Endohydrolysis of (1-&gt;4)-beta-D-glucosidic linkages in cellulose, lichenin and cereal beta-D-glucans.</text>
        <dbReference type="EC" id="3.2.1.4"/>
    </reaction>
</comment>
<evidence type="ECO:0000313" key="9">
    <source>
        <dbReference type="EMBL" id="ALJ01525.1"/>
    </source>
</evidence>
<name>A0A0P0CVA2_9BACT</name>
<keyword evidence="5" id="KW-0136">Cellulose degradation</keyword>
<keyword evidence="7" id="KW-0624">Polysaccharide degradation</keyword>
<dbReference type="KEGG" id="rti:DC20_16660"/>
<dbReference type="SUPFAM" id="SSF48208">
    <property type="entry name" value="Six-hairpin glycosidases"/>
    <property type="match status" value="1"/>
</dbReference>
<keyword evidence="6" id="KW-0326">Glycosidase</keyword>
<evidence type="ECO:0000256" key="1">
    <source>
        <dbReference type="ARBA" id="ARBA00000966"/>
    </source>
</evidence>
<keyword evidence="7" id="KW-0119">Carbohydrate metabolism</keyword>
<accession>A0A0P0CVA2</accession>
<evidence type="ECO:0000256" key="5">
    <source>
        <dbReference type="ARBA" id="ARBA00023001"/>
    </source>
</evidence>
<evidence type="ECO:0000313" key="10">
    <source>
        <dbReference type="Proteomes" id="UP000061382"/>
    </source>
</evidence>
<dbReference type="STRING" id="512763.DC20_16660"/>
<protein>
    <recommendedName>
        <fullName evidence="3">cellulase</fullName>
        <ecNumber evidence="3">3.2.1.4</ecNumber>
    </recommendedName>
</protein>
<comment type="similarity">
    <text evidence="2">Belongs to the glycosyl hydrolase 8 (cellulase D) family.</text>
</comment>
<dbReference type="Gene3D" id="1.50.10.10">
    <property type="match status" value="1"/>
</dbReference>
<dbReference type="PRINTS" id="PR00735">
    <property type="entry name" value="GLHYDRLASE8"/>
</dbReference>
<evidence type="ECO:0000256" key="8">
    <source>
        <dbReference type="SAM" id="SignalP"/>
    </source>
</evidence>
<evidence type="ECO:0000256" key="3">
    <source>
        <dbReference type="ARBA" id="ARBA00012601"/>
    </source>
</evidence>
<gene>
    <name evidence="9" type="ORF">DC20_16660</name>
</gene>
<feature type="signal peptide" evidence="8">
    <location>
        <begin position="1"/>
        <end position="22"/>
    </location>
</feature>
<dbReference type="Proteomes" id="UP000061382">
    <property type="component" value="Chromosome"/>
</dbReference>
<dbReference type="GO" id="GO:0030245">
    <property type="term" value="P:cellulose catabolic process"/>
    <property type="evidence" value="ECO:0007669"/>
    <property type="project" value="UniProtKB-KW"/>
</dbReference>
<evidence type="ECO:0000256" key="2">
    <source>
        <dbReference type="ARBA" id="ARBA00009209"/>
    </source>
</evidence>
<organism evidence="9 10">
    <name type="scientific">Rufibacter tibetensis</name>
    <dbReference type="NCBI Taxonomy" id="512763"/>
    <lineage>
        <taxon>Bacteria</taxon>
        <taxon>Pseudomonadati</taxon>
        <taxon>Bacteroidota</taxon>
        <taxon>Cytophagia</taxon>
        <taxon>Cytophagales</taxon>
        <taxon>Hymenobacteraceae</taxon>
        <taxon>Rufibacter</taxon>
    </lineage>
</organism>
<evidence type="ECO:0000256" key="7">
    <source>
        <dbReference type="ARBA" id="ARBA00023326"/>
    </source>
</evidence>
<sequence>MACHLVIGGSLLLSMLSCSPQANSSLQTGKGAYATRQYRNLFKENGHAEEEVLRKIQAGYQQLFEGDSATQAIYFAAGKNEKGPLAYIYDVYNKDVRSEGMSYGMMIAVQMDKKTEFDALWNYAMTHMYIDQPGHPSEGYFAWSVKPDGTRNSEGPAPDGEEYFVTALYFASGRWGNGQGIYQYKEWADKILTTMRHHPETSGTTKFGPQISGPMVNEEKRMILFVPTNQGRKFTDPSYHLPAFYELWALWGPKADREFWKAAADTSRAFIQKTTHPKTGLAPDYAHFDGKPVTTPFNPNSHHFAYDSWRTAMNWSVDWAWWQKDPKEQELSNRIQAFFASEGLTSYGHIYTLDGKKVSSGPSAGLISTNATVSLASTHPVAKEFVEALWNLPVPHTVGDRYYGGLLYLMSLLHCSGQFKIYKPKK</sequence>
<evidence type="ECO:0000256" key="4">
    <source>
        <dbReference type="ARBA" id="ARBA00022801"/>
    </source>
</evidence>
<dbReference type="PATRIC" id="fig|512763.3.peg.3667"/>